<keyword evidence="2" id="KW-1133">Transmembrane helix</keyword>
<feature type="compositionally biased region" description="Polar residues" evidence="1">
    <location>
        <begin position="99"/>
        <end position="110"/>
    </location>
</feature>
<keyword evidence="4" id="KW-1185">Reference proteome</keyword>
<sequence>MASAPRSSYGRCATRLFAGDTFARIASASLTLLLGIAVLHGLLAREVRAPERRTGAFEVVFLKPPPLPWVTPAPPNAPAITGAGTRSAPRSTAPIHTAPETSTDTGHTSPDTATRLAYGTLLGDVAPIAFAERLPGQRDVYRTPFESRPERFRMRRQITPEDVVRGFAQLVGLWPPGYTDSPCPAIRGLIATTPEVPSPRELALLQDAVLAREQFCS</sequence>
<evidence type="ECO:0000313" key="3">
    <source>
        <dbReference type="EMBL" id="MDR7194135.1"/>
    </source>
</evidence>
<dbReference type="RefSeq" id="WP_310236941.1">
    <property type="nucleotide sequence ID" value="NZ_JAVDWO010000012.1"/>
</dbReference>
<evidence type="ECO:0000313" key="4">
    <source>
        <dbReference type="Proteomes" id="UP001256588"/>
    </source>
</evidence>
<dbReference type="Proteomes" id="UP001256588">
    <property type="component" value="Unassembled WGS sequence"/>
</dbReference>
<comment type="caution">
    <text evidence="3">The sequence shown here is derived from an EMBL/GenBank/DDBJ whole genome shotgun (WGS) entry which is preliminary data.</text>
</comment>
<reference evidence="3 4" key="1">
    <citation type="submission" date="2023-07" db="EMBL/GenBank/DDBJ databases">
        <title>Sorghum-associated microbial communities from plants grown in Nebraska, USA.</title>
        <authorList>
            <person name="Schachtman D."/>
        </authorList>
    </citation>
    <scope>NUCLEOTIDE SEQUENCE [LARGE SCALE GENOMIC DNA]</scope>
    <source>
        <strain evidence="3 4">4099</strain>
    </source>
</reference>
<feature type="region of interest" description="Disordered" evidence="1">
    <location>
        <begin position="81"/>
        <end position="110"/>
    </location>
</feature>
<keyword evidence="2" id="KW-0472">Membrane</keyword>
<evidence type="ECO:0000256" key="2">
    <source>
        <dbReference type="SAM" id="Phobius"/>
    </source>
</evidence>
<name>A0ABU1Y108_9GAMM</name>
<feature type="transmembrane region" description="Helical" evidence="2">
    <location>
        <begin position="25"/>
        <end position="43"/>
    </location>
</feature>
<protein>
    <submittedName>
        <fullName evidence="3">Uncharacterized protein</fullName>
    </submittedName>
</protein>
<dbReference type="EMBL" id="JAVDWO010000012">
    <property type="protein sequence ID" value="MDR7194135.1"/>
    <property type="molecule type" value="Genomic_DNA"/>
</dbReference>
<gene>
    <name evidence="3" type="ORF">J2W68_002877</name>
</gene>
<organism evidence="3 4">
    <name type="scientific">Luteimonas terrae</name>
    <dbReference type="NCBI Taxonomy" id="1530191"/>
    <lineage>
        <taxon>Bacteria</taxon>
        <taxon>Pseudomonadati</taxon>
        <taxon>Pseudomonadota</taxon>
        <taxon>Gammaproteobacteria</taxon>
        <taxon>Lysobacterales</taxon>
        <taxon>Lysobacteraceae</taxon>
        <taxon>Luteimonas</taxon>
    </lineage>
</organism>
<keyword evidence="2" id="KW-0812">Transmembrane</keyword>
<evidence type="ECO:0000256" key="1">
    <source>
        <dbReference type="SAM" id="MobiDB-lite"/>
    </source>
</evidence>
<proteinExistence type="predicted"/>
<accession>A0ABU1Y108</accession>